<reference evidence="2" key="1">
    <citation type="submission" date="2021-12" db="EMBL/GenBank/DDBJ databases">
        <authorList>
            <person name="King R."/>
        </authorList>
    </citation>
    <scope>NUCLEOTIDE SEQUENCE</scope>
</reference>
<evidence type="ECO:0000313" key="2">
    <source>
        <dbReference type="EMBL" id="CAH0772465.1"/>
    </source>
</evidence>
<protein>
    <submittedName>
        <fullName evidence="2">Uncharacterized protein</fullName>
    </submittedName>
</protein>
<dbReference type="Proteomes" id="UP001152759">
    <property type="component" value="Chromosome 5"/>
</dbReference>
<evidence type="ECO:0000313" key="3">
    <source>
        <dbReference type="Proteomes" id="UP001152759"/>
    </source>
</evidence>
<keyword evidence="3" id="KW-1185">Reference proteome</keyword>
<sequence length="64" mass="7463">MESWMVDIKRVKIPRPKFQTGGCRYPTEPPKDYYSGSEDMESVKNKQSLAKATEELRRAVQEKL</sequence>
<accession>A0A9P0CCC0</accession>
<name>A0A9P0CCC0_BEMTA</name>
<gene>
    <name evidence="2" type="ORF">BEMITA_LOCUS9069</name>
</gene>
<dbReference type="EMBL" id="OU963866">
    <property type="protein sequence ID" value="CAH0772465.1"/>
    <property type="molecule type" value="Genomic_DNA"/>
</dbReference>
<feature type="region of interest" description="Disordered" evidence="1">
    <location>
        <begin position="17"/>
        <end position="42"/>
    </location>
</feature>
<dbReference type="AlphaFoldDB" id="A0A9P0CCC0"/>
<evidence type="ECO:0000256" key="1">
    <source>
        <dbReference type="SAM" id="MobiDB-lite"/>
    </source>
</evidence>
<proteinExistence type="predicted"/>
<organism evidence="2 3">
    <name type="scientific">Bemisia tabaci</name>
    <name type="common">Sweetpotato whitefly</name>
    <name type="synonym">Aleurodes tabaci</name>
    <dbReference type="NCBI Taxonomy" id="7038"/>
    <lineage>
        <taxon>Eukaryota</taxon>
        <taxon>Metazoa</taxon>
        <taxon>Ecdysozoa</taxon>
        <taxon>Arthropoda</taxon>
        <taxon>Hexapoda</taxon>
        <taxon>Insecta</taxon>
        <taxon>Pterygota</taxon>
        <taxon>Neoptera</taxon>
        <taxon>Paraneoptera</taxon>
        <taxon>Hemiptera</taxon>
        <taxon>Sternorrhyncha</taxon>
        <taxon>Aleyrodoidea</taxon>
        <taxon>Aleyrodidae</taxon>
        <taxon>Aleyrodinae</taxon>
        <taxon>Bemisia</taxon>
    </lineage>
</organism>